<dbReference type="EMBL" id="AP023418">
    <property type="protein sequence ID" value="BCK82364.1"/>
    <property type="molecule type" value="Genomic_DNA"/>
</dbReference>
<comment type="similarity">
    <text evidence="1">Belongs to the bacterial solute-binding protein 8 family.</text>
</comment>
<dbReference type="Gene3D" id="1.20.58.2180">
    <property type="match status" value="1"/>
</dbReference>
<dbReference type="PROSITE" id="PS51257">
    <property type="entry name" value="PROKAR_LIPOPROTEIN"/>
    <property type="match status" value="1"/>
</dbReference>
<dbReference type="Gene3D" id="3.40.50.1980">
    <property type="entry name" value="Nitrogenase molybdenum iron protein domain"/>
    <property type="match status" value="2"/>
</dbReference>
<dbReference type="PROSITE" id="PS50983">
    <property type="entry name" value="FE_B12_PBP"/>
    <property type="match status" value="1"/>
</dbReference>
<name>A0A810Q302_9FIRM</name>
<organism evidence="3 4">
    <name type="scientific">Vescimonas coprocola</name>
    <dbReference type="NCBI Taxonomy" id="2714355"/>
    <lineage>
        <taxon>Bacteria</taxon>
        <taxon>Bacillati</taxon>
        <taxon>Bacillota</taxon>
        <taxon>Clostridia</taxon>
        <taxon>Eubacteriales</taxon>
        <taxon>Oscillospiraceae</taxon>
        <taxon>Vescimonas</taxon>
    </lineage>
</organism>
<dbReference type="InterPro" id="IPR002491">
    <property type="entry name" value="ABC_transptr_periplasmic_BD"/>
</dbReference>
<gene>
    <name evidence="3" type="ORF">MM50RIKEN_21270</name>
</gene>
<dbReference type="AlphaFoldDB" id="A0A810Q302"/>
<sequence>MKRTSGKRWISLVLAVCLCLLVGCGGKQTGYDPLKGVETRMITDSAGRQVEIPAEITRIAPSGSTAQMILMPVAYDLLVGLSSSPSTAQMSYFPEEMRYLPTFGQFYGSKASLNMESLIAAQPQLIIDLGDAKDSIAKDMDTIQKQTGIPTIFIEADLDDMAAAYRTLGDILGRQEQAEELAQFIDRTVTMAQTNAAKIPESQRLKVLFGTGSTGLACNAAGSAQADVIDLVGAVNAIIPEEITNRGGGTTVSLEEVYAVEPDVILLASGGPYDTLTEGDWAGLTAVQQGRYYEIPGLPYDWMSSPPSVNRVLGIWWLGNLLYPQLYDYDMTAVAQEYYRLFWHYDLSAEEAAGMLSRSTLRT</sequence>
<evidence type="ECO:0000313" key="4">
    <source>
        <dbReference type="Proteomes" id="UP000681035"/>
    </source>
</evidence>
<protein>
    <submittedName>
        <fullName evidence="3">ABC transporter substrate-binding protein</fullName>
    </submittedName>
</protein>
<dbReference type="Proteomes" id="UP000681035">
    <property type="component" value="Chromosome"/>
</dbReference>
<proteinExistence type="inferred from homology"/>
<dbReference type="PANTHER" id="PTHR30535">
    <property type="entry name" value="VITAMIN B12-BINDING PROTEIN"/>
    <property type="match status" value="1"/>
</dbReference>
<dbReference type="RefSeq" id="WP_213540921.1">
    <property type="nucleotide sequence ID" value="NZ_AP023418.1"/>
</dbReference>
<feature type="domain" description="Fe/B12 periplasmic-binding" evidence="2">
    <location>
        <begin position="58"/>
        <end position="326"/>
    </location>
</feature>
<dbReference type="GO" id="GO:0071281">
    <property type="term" value="P:cellular response to iron ion"/>
    <property type="evidence" value="ECO:0007669"/>
    <property type="project" value="TreeGrafter"/>
</dbReference>
<keyword evidence="4" id="KW-1185">Reference proteome</keyword>
<dbReference type="PANTHER" id="PTHR30535:SF34">
    <property type="entry name" value="MOLYBDATE-BINDING PROTEIN MOLA"/>
    <property type="match status" value="1"/>
</dbReference>
<evidence type="ECO:0000313" key="3">
    <source>
        <dbReference type="EMBL" id="BCK82364.1"/>
    </source>
</evidence>
<reference evidence="3" key="1">
    <citation type="submission" date="2020-09" db="EMBL/GenBank/DDBJ databases">
        <title>New species isolated from human feces.</title>
        <authorList>
            <person name="Kitahara M."/>
            <person name="Shigeno Y."/>
            <person name="Shime M."/>
            <person name="Matsumoto Y."/>
            <person name="Nakamura S."/>
            <person name="Motooka D."/>
            <person name="Fukuoka S."/>
            <person name="Nishikawa H."/>
            <person name="Benno Y."/>
        </authorList>
    </citation>
    <scope>NUCLEOTIDE SEQUENCE</scope>
    <source>
        <strain evidence="3">MM50</strain>
    </source>
</reference>
<evidence type="ECO:0000259" key="2">
    <source>
        <dbReference type="PROSITE" id="PS50983"/>
    </source>
</evidence>
<dbReference type="KEGG" id="vcop:MM50RIKEN_21270"/>
<dbReference type="SUPFAM" id="SSF53807">
    <property type="entry name" value="Helical backbone' metal receptor"/>
    <property type="match status" value="1"/>
</dbReference>
<evidence type="ECO:0000256" key="1">
    <source>
        <dbReference type="ARBA" id="ARBA00008814"/>
    </source>
</evidence>
<dbReference type="Pfam" id="PF01497">
    <property type="entry name" value="Peripla_BP_2"/>
    <property type="match status" value="1"/>
</dbReference>
<accession>A0A810Q302</accession>
<dbReference type="InterPro" id="IPR050902">
    <property type="entry name" value="ABC_Transporter_SBP"/>
</dbReference>